<feature type="region of interest" description="Disordered" evidence="2">
    <location>
        <begin position="21"/>
        <end position="45"/>
    </location>
</feature>
<feature type="domain" description="SbsA Ig-like" evidence="4">
    <location>
        <begin position="31"/>
        <end position="131"/>
    </location>
</feature>
<dbReference type="AlphaFoldDB" id="A0A4R5UXP4"/>
<gene>
    <name evidence="5" type="ORF">E1898_10630</name>
</gene>
<reference evidence="5 6" key="1">
    <citation type="submission" date="2019-03" db="EMBL/GenBank/DDBJ databases">
        <title>Algoriphagus aquimaris sp. nov., isolated form marine sediment in Pohang, Korea.</title>
        <authorList>
            <person name="Kim J."/>
            <person name="Yoon S.-H."/>
            <person name="Lee S.-S."/>
        </authorList>
    </citation>
    <scope>NUCLEOTIDE SEQUENCE [LARGE SCALE GENOMIC DNA]</scope>
    <source>
        <strain evidence="5 6">F21</strain>
    </source>
</reference>
<dbReference type="Proteomes" id="UP000295438">
    <property type="component" value="Unassembled WGS sequence"/>
</dbReference>
<dbReference type="EMBL" id="SMUW01000034">
    <property type="protein sequence ID" value="TDK44124.1"/>
    <property type="molecule type" value="Genomic_DNA"/>
</dbReference>
<dbReference type="Pfam" id="PF13205">
    <property type="entry name" value="Big_5"/>
    <property type="match status" value="1"/>
</dbReference>
<comment type="caution">
    <text evidence="5">The sequence shown here is derived from an EMBL/GenBank/DDBJ whole genome shotgun (WGS) entry which is preliminary data.</text>
</comment>
<evidence type="ECO:0000256" key="2">
    <source>
        <dbReference type="SAM" id="MobiDB-lite"/>
    </source>
</evidence>
<keyword evidence="6" id="KW-1185">Reference proteome</keyword>
<evidence type="ECO:0000313" key="6">
    <source>
        <dbReference type="Proteomes" id="UP000295438"/>
    </source>
</evidence>
<feature type="signal peptide" evidence="3">
    <location>
        <begin position="1"/>
        <end position="20"/>
    </location>
</feature>
<sequence length="552" mass="62636">MKKLRIIILFLAAISLSRCAKQSSPQGGPRDQEPPKLLQSNPETQELNTKPEEIVLQFDEYIKLDNPSKNIIITPRLQKDEIVTTALKDRVVIELNQELEDSTTYVFNFQNSIQDLSEGNPAENLKIVFSTGPFIDSLTVSGSVNHYWPKRQFDYRDVIIGLYLENDTTDLFTAAPYYLTRADSLGNFVIENIRANRYRAYAWHDANNSTKAESKSEAYDFLQDTITVESNLEGLQFNLSQADLSELRFSRSSFTNGSYDIILNKWTVEDNIGVEGLGESIFYSKEESSLKLFSREEIADSIQVNLLLKDSVGNKIDTAIWAKFPKNERRPDDLTISANSGLNFTDTLKAILKFNKPIKEIKTDSLFIPVDSTNQIQIDRQMFFFTDSLKRTELAINIPVLDSLPIQIFTLTAMDSTFLDITGTYNGEALRANYRQIKPETLADVLSGNIEGSNGPFILQLLDSKGEKVREEIIEDGNEFTLENLQPGNYQLRVIEDSNGNKRWDPANFYENRLAERVFYFKDDTGKIGEVILKSGWTNEGIIIKASKPTGY</sequence>
<organism evidence="5 6">
    <name type="scientific">Algoriphagus formosus</name>
    <dbReference type="NCBI Taxonomy" id="2007308"/>
    <lineage>
        <taxon>Bacteria</taxon>
        <taxon>Pseudomonadati</taxon>
        <taxon>Bacteroidota</taxon>
        <taxon>Cytophagia</taxon>
        <taxon>Cytophagales</taxon>
        <taxon>Cyclobacteriaceae</taxon>
        <taxon>Algoriphagus</taxon>
    </lineage>
</organism>
<keyword evidence="1 3" id="KW-0732">Signal</keyword>
<accession>A0A4R5UXP4</accession>
<name>A0A4R5UXP4_9BACT</name>
<dbReference type="InterPro" id="IPR032812">
    <property type="entry name" value="SbsA_Ig"/>
</dbReference>
<protein>
    <recommendedName>
        <fullName evidence="4">SbsA Ig-like domain-containing protein</fullName>
    </recommendedName>
</protein>
<dbReference type="RefSeq" id="WP_133390847.1">
    <property type="nucleotide sequence ID" value="NZ_SMUW01000034.1"/>
</dbReference>
<feature type="chain" id="PRO_5020338297" description="SbsA Ig-like domain-containing protein" evidence="3">
    <location>
        <begin position="21"/>
        <end position="552"/>
    </location>
</feature>
<proteinExistence type="predicted"/>
<evidence type="ECO:0000256" key="1">
    <source>
        <dbReference type="ARBA" id="ARBA00022729"/>
    </source>
</evidence>
<evidence type="ECO:0000313" key="5">
    <source>
        <dbReference type="EMBL" id="TDK44124.1"/>
    </source>
</evidence>
<evidence type="ECO:0000256" key="3">
    <source>
        <dbReference type="SAM" id="SignalP"/>
    </source>
</evidence>
<evidence type="ECO:0000259" key="4">
    <source>
        <dbReference type="Pfam" id="PF13205"/>
    </source>
</evidence>